<feature type="compositionally biased region" description="Polar residues" evidence="6">
    <location>
        <begin position="743"/>
        <end position="758"/>
    </location>
</feature>
<feature type="region of interest" description="Disordered" evidence="6">
    <location>
        <begin position="139"/>
        <end position="229"/>
    </location>
</feature>
<feature type="compositionally biased region" description="Low complexity" evidence="6">
    <location>
        <begin position="604"/>
        <end position="618"/>
    </location>
</feature>
<protein>
    <submittedName>
        <fullName evidence="8">Zinc finger, RING/FYVE/PHD-type</fullName>
    </submittedName>
</protein>
<feature type="compositionally biased region" description="Polar residues" evidence="6">
    <location>
        <begin position="151"/>
        <end position="164"/>
    </location>
</feature>
<dbReference type="Gene3D" id="3.50.30.30">
    <property type="match status" value="1"/>
</dbReference>
<dbReference type="Gene3D" id="3.30.40.10">
    <property type="entry name" value="Zinc/RING finger domain, C3HC4 (zinc finger)"/>
    <property type="match status" value="1"/>
</dbReference>
<dbReference type="EMBL" id="FWEW01000357">
    <property type="protein sequence ID" value="SLM34602.1"/>
    <property type="molecule type" value="Genomic_DNA"/>
</dbReference>
<dbReference type="CDD" id="cd16454">
    <property type="entry name" value="RING-H2_PA-TM-RING"/>
    <property type="match status" value="1"/>
</dbReference>
<feature type="compositionally biased region" description="Polar residues" evidence="6">
    <location>
        <begin position="506"/>
        <end position="517"/>
    </location>
</feature>
<dbReference type="InterPro" id="IPR001841">
    <property type="entry name" value="Znf_RING"/>
</dbReference>
<feature type="compositionally biased region" description="Basic and acidic residues" evidence="6">
    <location>
        <begin position="323"/>
        <end position="335"/>
    </location>
</feature>
<feature type="region of interest" description="Disordered" evidence="6">
    <location>
        <begin position="320"/>
        <end position="389"/>
    </location>
</feature>
<name>A0A1W5CUX7_9LECA</name>
<feature type="compositionally biased region" description="Polar residues" evidence="6">
    <location>
        <begin position="350"/>
        <end position="370"/>
    </location>
</feature>
<keyword evidence="5" id="KW-0479">Metal-binding</keyword>
<dbReference type="CDD" id="cd04813">
    <property type="entry name" value="PA_1"/>
    <property type="match status" value="1"/>
</dbReference>
<keyword evidence="4" id="KW-0472">Membrane</keyword>
<dbReference type="SUPFAM" id="SSF57850">
    <property type="entry name" value="RING/U-box"/>
    <property type="match status" value="1"/>
</dbReference>
<dbReference type="GO" id="GO:0061630">
    <property type="term" value="F:ubiquitin protein ligase activity"/>
    <property type="evidence" value="ECO:0007669"/>
    <property type="project" value="TreeGrafter"/>
</dbReference>
<keyword evidence="2" id="KW-0812">Transmembrane</keyword>
<dbReference type="PANTHER" id="PTHR22765:SF406">
    <property type="entry name" value="PA AND RING FINGER DOMAIN PROTEIN (AFU_ORTHOLOGUE AFUA_2G02470)"/>
    <property type="match status" value="1"/>
</dbReference>
<dbReference type="PANTHER" id="PTHR22765">
    <property type="entry name" value="RING FINGER AND PROTEASE ASSOCIATED DOMAIN-CONTAINING"/>
    <property type="match status" value="1"/>
</dbReference>
<keyword evidence="9" id="KW-1185">Reference proteome</keyword>
<dbReference type="AlphaFoldDB" id="A0A1W5CUX7"/>
<dbReference type="GO" id="GO:0006511">
    <property type="term" value="P:ubiquitin-dependent protein catabolic process"/>
    <property type="evidence" value="ECO:0007669"/>
    <property type="project" value="TreeGrafter"/>
</dbReference>
<dbReference type="PROSITE" id="PS50089">
    <property type="entry name" value="ZF_RING_2"/>
    <property type="match status" value="1"/>
</dbReference>
<feature type="compositionally biased region" description="Gly residues" evidence="6">
    <location>
        <begin position="548"/>
        <end position="559"/>
    </location>
</feature>
<evidence type="ECO:0000256" key="5">
    <source>
        <dbReference type="PROSITE-ProRule" id="PRU00175"/>
    </source>
</evidence>
<evidence type="ECO:0000256" key="2">
    <source>
        <dbReference type="ARBA" id="ARBA00022692"/>
    </source>
</evidence>
<dbReference type="Pfam" id="PF02225">
    <property type="entry name" value="PA"/>
    <property type="match status" value="1"/>
</dbReference>
<evidence type="ECO:0000256" key="4">
    <source>
        <dbReference type="ARBA" id="ARBA00023136"/>
    </source>
</evidence>
<keyword evidence="5" id="KW-0862">Zinc</keyword>
<organism evidence="8 9">
    <name type="scientific">Lasallia pustulata</name>
    <dbReference type="NCBI Taxonomy" id="136370"/>
    <lineage>
        <taxon>Eukaryota</taxon>
        <taxon>Fungi</taxon>
        <taxon>Dikarya</taxon>
        <taxon>Ascomycota</taxon>
        <taxon>Pezizomycotina</taxon>
        <taxon>Lecanoromycetes</taxon>
        <taxon>OSLEUM clade</taxon>
        <taxon>Umbilicariomycetidae</taxon>
        <taxon>Umbilicariales</taxon>
        <taxon>Umbilicariaceae</taxon>
        <taxon>Lasallia</taxon>
    </lineage>
</organism>
<evidence type="ECO:0000256" key="3">
    <source>
        <dbReference type="ARBA" id="ARBA00022989"/>
    </source>
</evidence>
<feature type="region of interest" description="Disordered" evidence="6">
    <location>
        <begin position="727"/>
        <end position="796"/>
    </location>
</feature>
<evidence type="ECO:0000256" key="6">
    <source>
        <dbReference type="SAM" id="MobiDB-lite"/>
    </source>
</evidence>
<evidence type="ECO:0000259" key="7">
    <source>
        <dbReference type="PROSITE" id="PS50089"/>
    </source>
</evidence>
<dbReference type="InterPro" id="IPR013083">
    <property type="entry name" value="Znf_RING/FYVE/PHD"/>
</dbReference>
<feature type="region of interest" description="Disordered" evidence="6">
    <location>
        <begin position="412"/>
        <end position="477"/>
    </location>
</feature>
<dbReference type="SMART" id="SM00184">
    <property type="entry name" value="RING"/>
    <property type="match status" value="1"/>
</dbReference>
<feature type="compositionally biased region" description="Low complexity" evidence="6">
    <location>
        <begin position="518"/>
        <end position="535"/>
    </location>
</feature>
<feature type="region of interest" description="Disordered" evidence="6">
    <location>
        <begin position="596"/>
        <end position="635"/>
    </location>
</feature>
<accession>A0A1W5CUX7</accession>
<sequence length="821" mass="87081">MRSPRLVLLLLCFVALPVFLTFLSLLHSHPRQPLSTESTSSPHKGGIRALFSFHTPSSLFPPSAIISLTDDNSTFFLARPAAFGPLLPSHGLKGQLWVGSGFGDDNLGRVGVVTGAEGELGCSDVPGWADGNRQQHIDITSDDAGRRKTVAQENAQAATANDNTGKQRRSEAVIKQQANDGSADPSEGDGTDDHLHHPLTGSQVSKPPIPGQPAQYHNSKDGGPSQHADIQSLQESAEIAGKVVLLSRGGCGFLEKVKWVQRRGGVALIVGDDTRGGSLVTMYARGDTSNVTISSLFTSHTTAHLLSSLIPLGGYIEDIPSADGDKRPQSDDRTSKATANRKTGKKNKASNDGTTFTAKVDSAKQTSTPRPSIVPAKTRSTRSITTETSYPQSEKIGWFRSLVSFFGFGSPSPASQLPADSRRPPSSGRLNWILNDDWDDGSQRNKQISSGASKGSKGNNKGQVPEKPGSHKTSSDDFVIGVQDWRDPDLVGSKIPIMIPGREGKSTPSKEAIKTQTSTGKAAGGSAPSSGLQAGNGLSGGSITPGSGEYGKSGEGNSGTQGTQNDNSYADSGKDSYNSDDDRSSWLSQILWGDEDDEDLTQESPPSTTTPKVSTITPAKTHDSVEEGDYEEHQGAAVSASLDNATAKAAIPPPEKSTAATGWKKRYTGKQVECVVCLEEYVDGQSRVMSLPCGHEFHAECITPWLTTRVRTCPICKGDVVRMAHPSTTTTAQTRYRDDPEQEVQSQAGGNSAESVTSAIPIPRSPDEANADIERGEDVDATLVNEQASASRGGWRGLTSFSLSAFSGEAAWRQAQADRSR</sequence>
<dbReference type="Proteomes" id="UP000192927">
    <property type="component" value="Unassembled WGS sequence"/>
</dbReference>
<feature type="compositionally biased region" description="Low complexity" evidence="6">
    <location>
        <begin position="449"/>
        <end position="462"/>
    </location>
</feature>
<keyword evidence="3" id="KW-1133">Transmembrane helix</keyword>
<evidence type="ECO:0000313" key="8">
    <source>
        <dbReference type="EMBL" id="SLM34602.1"/>
    </source>
</evidence>
<keyword evidence="5" id="KW-0863">Zinc-finger</keyword>
<proteinExistence type="predicted"/>
<evidence type="ECO:0000256" key="1">
    <source>
        <dbReference type="ARBA" id="ARBA00004370"/>
    </source>
</evidence>
<dbReference type="Pfam" id="PF13639">
    <property type="entry name" value="zf-RING_2"/>
    <property type="match status" value="1"/>
</dbReference>
<dbReference type="InterPro" id="IPR046450">
    <property type="entry name" value="PA_dom_sf"/>
</dbReference>
<evidence type="ECO:0000313" key="9">
    <source>
        <dbReference type="Proteomes" id="UP000192927"/>
    </source>
</evidence>
<dbReference type="GO" id="GO:0016020">
    <property type="term" value="C:membrane"/>
    <property type="evidence" value="ECO:0007669"/>
    <property type="project" value="UniProtKB-SubCell"/>
</dbReference>
<feature type="compositionally biased region" description="Polar residues" evidence="6">
    <location>
        <begin position="560"/>
        <end position="570"/>
    </location>
</feature>
<dbReference type="SUPFAM" id="SSF52025">
    <property type="entry name" value="PA domain"/>
    <property type="match status" value="1"/>
</dbReference>
<comment type="subcellular location">
    <subcellularLocation>
        <location evidence="1">Membrane</location>
    </subcellularLocation>
</comment>
<dbReference type="InterPro" id="IPR003137">
    <property type="entry name" value="PA_domain"/>
</dbReference>
<reference evidence="9" key="1">
    <citation type="submission" date="2017-03" db="EMBL/GenBank/DDBJ databases">
        <authorList>
            <person name="Sharma R."/>
            <person name="Thines M."/>
        </authorList>
    </citation>
    <scope>NUCLEOTIDE SEQUENCE [LARGE SCALE GENOMIC DNA]</scope>
</reference>
<dbReference type="GO" id="GO:0008270">
    <property type="term" value="F:zinc ion binding"/>
    <property type="evidence" value="ECO:0007669"/>
    <property type="project" value="UniProtKB-KW"/>
</dbReference>
<dbReference type="FunFam" id="3.30.40.10:FF:000364">
    <property type="entry name" value="Protease-associated PA domain protein"/>
    <property type="match status" value="1"/>
</dbReference>
<feature type="region of interest" description="Disordered" evidence="6">
    <location>
        <begin position="491"/>
        <end position="583"/>
    </location>
</feature>
<dbReference type="GO" id="GO:0005737">
    <property type="term" value="C:cytoplasm"/>
    <property type="evidence" value="ECO:0007669"/>
    <property type="project" value="TreeGrafter"/>
</dbReference>
<feature type="domain" description="RING-type" evidence="7">
    <location>
        <begin position="674"/>
        <end position="717"/>
    </location>
</feature>
<dbReference type="InterPro" id="IPR051826">
    <property type="entry name" value="E3_ubiquitin-ligase_domain"/>
</dbReference>